<dbReference type="AlphaFoldDB" id="A0AA36IDH4"/>
<feature type="non-terminal residue" evidence="1">
    <location>
        <position position="1"/>
    </location>
</feature>
<keyword evidence="2" id="KW-1185">Reference proteome</keyword>
<dbReference type="Proteomes" id="UP001178507">
    <property type="component" value="Unassembled WGS sequence"/>
</dbReference>
<accession>A0AA36IDH4</accession>
<evidence type="ECO:0000313" key="2">
    <source>
        <dbReference type="Proteomes" id="UP001178507"/>
    </source>
</evidence>
<proteinExistence type="predicted"/>
<name>A0AA36IDH4_9DINO</name>
<evidence type="ECO:0000313" key="1">
    <source>
        <dbReference type="EMBL" id="CAJ1385722.1"/>
    </source>
</evidence>
<protein>
    <submittedName>
        <fullName evidence="1">Uncharacterized protein</fullName>
    </submittedName>
</protein>
<comment type="caution">
    <text evidence="1">The sequence shown here is derived from an EMBL/GenBank/DDBJ whole genome shotgun (WGS) entry which is preliminary data.</text>
</comment>
<organism evidence="1 2">
    <name type="scientific">Effrenium voratum</name>
    <dbReference type="NCBI Taxonomy" id="2562239"/>
    <lineage>
        <taxon>Eukaryota</taxon>
        <taxon>Sar</taxon>
        <taxon>Alveolata</taxon>
        <taxon>Dinophyceae</taxon>
        <taxon>Suessiales</taxon>
        <taxon>Symbiodiniaceae</taxon>
        <taxon>Effrenium</taxon>
    </lineage>
</organism>
<dbReference type="EMBL" id="CAUJNA010001274">
    <property type="protein sequence ID" value="CAJ1385722.1"/>
    <property type="molecule type" value="Genomic_DNA"/>
</dbReference>
<reference evidence="1" key="1">
    <citation type="submission" date="2023-08" db="EMBL/GenBank/DDBJ databases">
        <authorList>
            <person name="Chen Y."/>
            <person name="Shah S."/>
            <person name="Dougan E. K."/>
            <person name="Thang M."/>
            <person name="Chan C."/>
        </authorList>
    </citation>
    <scope>NUCLEOTIDE SEQUENCE</scope>
</reference>
<sequence>DSGINSFVDPYDTSRRKFRYDDSQLRDEDEIFEALQPAGKLVQEQAVDLDYEAIYEWSWSCIDGGFDLMANLQHATRNPTGAERSDTDHPTSSVITELNDRKLLSVDKCFSADQFVPTSATCSDRDVELDATLQQHIKIQHWQGLQKMIQKLMIMPTHMMWTLVMKVYWHPKMKIQGQVLKLEMFTKEELKSQLDI</sequence>
<gene>
    <name evidence="1" type="ORF">EVOR1521_LOCUS12266</name>
</gene>